<protein>
    <submittedName>
        <fullName evidence="2">Cytidylate kinase</fullName>
    </submittedName>
</protein>
<dbReference type="Pfam" id="PF00485">
    <property type="entry name" value="PRK"/>
    <property type="match status" value="1"/>
</dbReference>
<dbReference type="RefSeq" id="WP_307822341.1">
    <property type="nucleotide sequence ID" value="NZ_BAAAVF010000005.1"/>
</dbReference>
<dbReference type="Gene3D" id="3.40.50.300">
    <property type="entry name" value="P-loop containing nucleotide triphosphate hydrolases"/>
    <property type="match status" value="1"/>
</dbReference>
<dbReference type="InterPro" id="IPR006083">
    <property type="entry name" value="PRK/URK"/>
</dbReference>
<evidence type="ECO:0000313" key="3">
    <source>
        <dbReference type="Proteomes" id="UP000698059"/>
    </source>
</evidence>
<keyword evidence="3" id="KW-1185">Reference proteome</keyword>
<gene>
    <name evidence="2" type="ORF">JOD49_000577</name>
</gene>
<evidence type="ECO:0000313" key="2">
    <source>
        <dbReference type="EMBL" id="MBM7477657.1"/>
    </source>
</evidence>
<dbReference type="SUPFAM" id="SSF52540">
    <property type="entry name" value="P-loop containing nucleoside triphosphate hydrolases"/>
    <property type="match status" value="1"/>
</dbReference>
<dbReference type="GO" id="GO:0016301">
    <property type="term" value="F:kinase activity"/>
    <property type="evidence" value="ECO:0007669"/>
    <property type="project" value="UniProtKB-KW"/>
</dbReference>
<comment type="caution">
    <text evidence="2">The sequence shown here is derived from an EMBL/GenBank/DDBJ whole genome shotgun (WGS) entry which is preliminary data.</text>
</comment>
<name>A0ABS2LB90_9CELL</name>
<reference evidence="2 3" key="1">
    <citation type="submission" date="2021-01" db="EMBL/GenBank/DDBJ databases">
        <title>Sequencing the genomes of 1000 actinobacteria strains.</title>
        <authorList>
            <person name="Klenk H.-P."/>
        </authorList>
    </citation>
    <scope>NUCLEOTIDE SEQUENCE [LARGE SCALE GENOMIC DNA]</scope>
    <source>
        <strain evidence="2 3">DSM 46000</strain>
    </source>
</reference>
<organism evidence="2 3">
    <name type="scientific">Oerskovia jenensis</name>
    <dbReference type="NCBI Taxonomy" id="162169"/>
    <lineage>
        <taxon>Bacteria</taxon>
        <taxon>Bacillati</taxon>
        <taxon>Actinomycetota</taxon>
        <taxon>Actinomycetes</taxon>
        <taxon>Micrococcales</taxon>
        <taxon>Cellulomonadaceae</taxon>
        <taxon>Oerskovia</taxon>
    </lineage>
</organism>
<dbReference type="Proteomes" id="UP000698059">
    <property type="component" value="Unassembled WGS sequence"/>
</dbReference>
<keyword evidence="2" id="KW-0418">Kinase</keyword>
<sequence>MSAAVLEDLVARVHDGAPRLGQGRPAGPGVPGRAGCRLVVVDGPAGSGKTTLAAQLGVALPAQVVHMDDLYEGWTGMTAGVGRLVEQVLDPLAAGRPGRYQRYDWTLEDFAEWHDVPLAPFLVVEGCGAGARRIADLTTLLVWVEADDDLRLARGLARDGEEARGPWVEWMVSEREVYAAEGTAERADVVLDGFGEPVTITDPSPERTGDV</sequence>
<proteinExistence type="predicted"/>
<dbReference type="EMBL" id="JAFBBO010000001">
    <property type="protein sequence ID" value="MBM7477657.1"/>
    <property type="molecule type" value="Genomic_DNA"/>
</dbReference>
<keyword evidence="2" id="KW-0808">Transferase</keyword>
<accession>A0ABS2LB90</accession>
<dbReference type="InterPro" id="IPR027417">
    <property type="entry name" value="P-loop_NTPase"/>
</dbReference>
<feature type="domain" description="Phosphoribulokinase/uridine kinase" evidence="1">
    <location>
        <begin position="84"/>
        <end position="165"/>
    </location>
</feature>
<evidence type="ECO:0000259" key="1">
    <source>
        <dbReference type="Pfam" id="PF00485"/>
    </source>
</evidence>